<dbReference type="InterPro" id="IPR019832">
    <property type="entry name" value="Mn/Fe_SOD_C"/>
</dbReference>
<dbReference type="EMBL" id="KZ503331">
    <property type="protein sequence ID" value="PKU65556.1"/>
    <property type="molecule type" value="Genomic_DNA"/>
</dbReference>
<keyword evidence="3" id="KW-1185">Reference proteome</keyword>
<dbReference type="GO" id="GO:0004784">
    <property type="term" value="F:superoxide dismutase activity"/>
    <property type="evidence" value="ECO:0007669"/>
    <property type="project" value="InterPro"/>
</dbReference>
<name>A0A2I0VQ62_9ASPA</name>
<dbReference type="InterPro" id="IPR036314">
    <property type="entry name" value="SOD_C_sf"/>
</dbReference>
<dbReference type="Pfam" id="PF02777">
    <property type="entry name" value="Sod_Fe_C"/>
    <property type="match status" value="1"/>
</dbReference>
<accession>A0A2I0VQ62</accession>
<feature type="domain" description="Manganese/iron superoxide dismutase C-terminal" evidence="1">
    <location>
        <begin position="25"/>
        <end position="63"/>
    </location>
</feature>
<evidence type="ECO:0000259" key="1">
    <source>
        <dbReference type="Pfam" id="PF02777"/>
    </source>
</evidence>
<gene>
    <name evidence="2" type="primary">FSD3</name>
    <name evidence="2" type="ORF">MA16_Dca024864</name>
</gene>
<reference evidence="2 3" key="2">
    <citation type="journal article" date="2017" name="Nature">
        <title>The Apostasia genome and the evolution of orchids.</title>
        <authorList>
            <person name="Zhang G.Q."/>
            <person name="Liu K.W."/>
            <person name="Li Z."/>
            <person name="Lohaus R."/>
            <person name="Hsiao Y.Y."/>
            <person name="Niu S.C."/>
            <person name="Wang J.Y."/>
            <person name="Lin Y.C."/>
            <person name="Xu Q."/>
            <person name="Chen L.J."/>
            <person name="Yoshida K."/>
            <person name="Fujiwara S."/>
            <person name="Wang Z.W."/>
            <person name="Zhang Y.Q."/>
            <person name="Mitsuda N."/>
            <person name="Wang M."/>
            <person name="Liu G.H."/>
            <person name="Pecoraro L."/>
            <person name="Huang H.X."/>
            <person name="Xiao X.J."/>
            <person name="Lin M."/>
            <person name="Wu X.Y."/>
            <person name="Wu W.L."/>
            <person name="Chen Y.Y."/>
            <person name="Chang S.B."/>
            <person name="Sakamoto S."/>
            <person name="Ohme-Takagi M."/>
            <person name="Yagi M."/>
            <person name="Zeng S.J."/>
            <person name="Shen C.Y."/>
            <person name="Yeh C.M."/>
            <person name="Luo Y.B."/>
            <person name="Tsai W.C."/>
            <person name="Van de Peer Y."/>
            <person name="Liu Z.J."/>
        </authorList>
    </citation>
    <scope>NUCLEOTIDE SEQUENCE [LARGE SCALE GENOMIC DNA]</scope>
    <source>
        <tissue evidence="2">The whole plant</tissue>
    </source>
</reference>
<dbReference type="Proteomes" id="UP000233837">
    <property type="component" value="Unassembled WGS sequence"/>
</dbReference>
<reference evidence="2 3" key="1">
    <citation type="journal article" date="2016" name="Sci. Rep.">
        <title>The Dendrobium catenatum Lindl. genome sequence provides insights into polysaccharide synthase, floral development and adaptive evolution.</title>
        <authorList>
            <person name="Zhang G.Q."/>
            <person name="Xu Q."/>
            <person name="Bian C."/>
            <person name="Tsai W.C."/>
            <person name="Yeh C.M."/>
            <person name="Liu K.W."/>
            <person name="Yoshida K."/>
            <person name="Zhang L.S."/>
            <person name="Chang S.B."/>
            <person name="Chen F."/>
            <person name="Shi Y."/>
            <person name="Su Y.Y."/>
            <person name="Zhang Y.Q."/>
            <person name="Chen L.J."/>
            <person name="Yin Y."/>
            <person name="Lin M."/>
            <person name="Huang H."/>
            <person name="Deng H."/>
            <person name="Wang Z.W."/>
            <person name="Zhu S.L."/>
            <person name="Zhao X."/>
            <person name="Deng C."/>
            <person name="Niu S.C."/>
            <person name="Huang J."/>
            <person name="Wang M."/>
            <person name="Liu G.H."/>
            <person name="Yang H.J."/>
            <person name="Xiao X.J."/>
            <person name="Hsiao Y.Y."/>
            <person name="Wu W.L."/>
            <person name="Chen Y.Y."/>
            <person name="Mitsuda N."/>
            <person name="Ohme-Takagi M."/>
            <person name="Luo Y.B."/>
            <person name="Van de Peer Y."/>
            <person name="Liu Z.J."/>
        </authorList>
    </citation>
    <scope>NUCLEOTIDE SEQUENCE [LARGE SCALE GENOMIC DNA]</scope>
    <source>
        <tissue evidence="2">The whole plant</tissue>
    </source>
</reference>
<dbReference type="AlphaFoldDB" id="A0A2I0VQ62"/>
<dbReference type="STRING" id="906689.A0A2I0VQ62"/>
<dbReference type="GO" id="GO:0046872">
    <property type="term" value="F:metal ion binding"/>
    <property type="evidence" value="ECO:0007669"/>
    <property type="project" value="InterPro"/>
</dbReference>
<dbReference type="Gene3D" id="3.55.40.20">
    <property type="entry name" value="Iron/manganese superoxide dismutase, C-terminal domain"/>
    <property type="match status" value="1"/>
</dbReference>
<protein>
    <submittedName>
        <fullName evidence="2">Superoxide dismutase [Fe] 3, chloroplastic</fullName>
    </submittedName>
</protein>
<organism evidence="2 3">
    <name type="scientific">Dendrobium catenatum</name>
    <dbReference type="NCBI Taxonomy" id="906689"/>
    <lineage>
        <taxon>Eukaryota</taxon>
        <taxon>Viridiplantae</taxon>
        <taxon>Streptophyta</taxon>
        <taxon>Embryophyta</taxon>
        <taxon>Tracheophyta</taxon>
        <taxon>Spermatophyta</taxon>
        <taxon>Magnoliopsida</taxon>
        <taxon>Liliopsida</taxon>
        <taxon>Asparagales</taxon>
        <taxon>Orchidaceae</taxon>
        <taxon>Epidendroideae</taxon>
        <taxon>Malaxideae</taxon>
        <taxon>Dendrobiinae</taxon>
        <taxon>Dendrobium</taxon>
    </lineage>
</organism>
<evidence type="ECO:0000313" key="3">
    <source>
        <dbReference type="Proteomes" id="UP000233837"/>
    </source>
</evidence>
<evidence type="ECO:0000313" key="2">
    <source>
        <dbReference type="EMBL" id="PKU65556.1"/>
    </source>
</evidence>
<sequence length="76" mass="8693">MRIIEIIEKGVSYMILPALYNTANFVVSVKREEKRLAVVRTSNAVCPLVFDDIPLIALDMWEVTILNPYNICHCLL</sequence>
<dbReference type="SUPFAM" id="SSF54719">
    <property type="entry name" value="Fe,Mn superoxide dismutase (SOD), C-terminal domain"/>
    <property type="match status" value="1"/>
</dbReference>
<proteinExistence type="predicted"/>